<name>A0ABT0BWY6_9BACT</name>
<evidence type="ECO:0000313" key="1">
    <source>
        <dbReference type="EMBL" id="MCJ2379145.1"/>
    </source>
</evidence>
<proteinExistence type="predicted"/>
<sequence length="53" mass="6355">MEQKENKKKRVNMWHWNQPEQGMSIEDCEQLVDEFRLSIQKASLNPTLAILLR</sequence>
<comment type="caution">
    <text evidence="1">The sequence shown here is derived from an EMBL/GenBank/DDBJ whole genome shotgun (WGS) entry which is preliminary data.</text>
</comment>
<dbReference type="EMBL" id="JAKZMM010000001">
    <property type="protein sequence ID" value="MCJ2379145.1"/>
    <property type="molecule type" value="Genomic_DNA"/>
</dbReference>
<accession>A0ABT0BWY6</accession>
<gene>
    <name evidence="1" type="ORF">MUN53_00655</name>
</gene>
<dbReference type="RefSeq" id="WP_022454786.1">
    <property type="nucleotide sequence ID" value="NZ_JAKZMM010000001.1"/>
</dbReference>
<keyword evidence="2" id="KW-1185">Reference proteome</keyword>
<evidence type="ECO:0000313" key="2">
    <source>
        <dbReference type="Proteomes" id="UP001165444"/>
    </source>
</evidence>
<organism evidence="1 2">
    <name type="scientific">Parabacteroides faecalis</name>
    <dbReference type="NCBI Taxonomy" id="2924040"/>
    <lineage>
        <taxon>Bacteria</taxon>
        <taxon>Pseudomonadati</taxon>
        <taxon>Bacteroidota</taxon>
        <taxon>Bacteroidia</taxon>
        <taxon>Bacteroidales</taxon>
        <taxon>Tannerellaceae</taxon>
        <taxon>Parabacteroides</taxon>
    </lineage>
</organism>
<reference evidence="1 2" key="1">
    <citation type="submission" date="2022-03" db="EMBL/GenBank/DDBJ databases">
        <title>Parabacteroides sp. nov. isolated from swine feces.</title>
        <authorList>
            <person name="Bak J.E."/>
        </authorList>
    </citation>
    <scope>NUCLEOTIDE SEQUENCE [LARGE SCALE GENOMIC DNA]</scope>
    <source>
        <strain evidence="1 2">AGMB00274</strain>
    </source>
</reference>
<dbReference type="Proteomes" id="UP001165444">
    <property type="component" value="Unassembled WGS sequence"/>
</dbReference>
<protein>
    <submittedName>
        <fullName evidence="1">Uncharacterized protein</fullName>
    </submittedName>
</protein>